<dbReference type="GO" id="GO:0005524">
    <property type="term" value="F:ATP binding"/>
    <property type="evidence" value="ECO:0007669"/>
    <property type="project" value="UniProtKB-KW"/>
</dbReference>
<dbReference type="AlphaFoldDB" id="A0A1E5IG59"/>
<gene>
    <name evidence="15" type="ORF">ATZ36_09945</name>
</gene>
<dbReference type="PANTHER" id="PTHR43371">
    <property type="entry name" value="VITAMIN B12-DEPENDENT RIBONUCLEOTIDE REDUCTASE"/>
    <property type="match status" value="1"/>
</dbReference>
<dbReference type="GO" id="GO:0071897">
    <property type="term" value="P:DNA biosynthetic process"/>
    <property type="evidence" value="ECO:0007669"/>
    <property type="project" value="UniProtKB-KW"/>
</dbReference>
<evidence type="ECO:0000256" key="10">
    <source>
        <dbReference type="ARBA" id="ARBA00023285"/>
    </source>
</evidence>
<dbReference type="InterPro" id="IPR013509">
    <property type="entry name" value="RNR_lsu_N"/>
</dbReference>
<protein>
    <recommendedName>
        <fullName evidence="12">Vitamin B12-dependent ribonucleotide reductase</fullName>
        <ecNumber evidence="12">1.17.4.1</ecNumber>
    </recommendedName>
</protein>
<evidence type="ECO:0000256" key="4">
    <source>
        <dbReference type="ARBA" id="ARBA00022634"/>
    </source>
</evidence>
<proteinExistence type="inferred from homology"/>
<dbReference type="InterPro" id="IPR000788">
    <property type="entry name" value="RNR_lg_C"/>
</dbReference>
<dbReference type="GO" id="GO:0004748">
    <property type="term" value="F:ribonucleoside-diphosphate reductase activity, thioredoxin disulfide as acceptor"/>
    <property type="evidence" value="ECO:0007669"/>
    <property type="project" value="UniProtKB-EC"/>
</dbReference>
<evidence type="ECO:0000256" key="9">
    <source>
        <dbReference type="ARBA" id="ARBA00023157"/>
    </source>
</evidence>
<keyword evidence="7 12" id="KW-0560">Oxidoreductase</keyword>
<dbReference type="PANTHER" id="PTHR43371:SF1">
    <property type="entry name" value="RIBONUCLEOSIDE-DIPHOSPHATE REDUCTASE"/>
    <property type="match status" value="1"/>
</dbReference>
<keyword evidence="5 12" id="KW-0547">Nucleotide-binding</keyword>
<evidence type="ECO:0000256" key="1">
    <source>
        <dbReference type="ARBA" id="ARBA00001922"/>
    </source>
</evidence>
<organism evidence="15 16">
    <name type="scientific">Endomicrobium trichonymphae</name>
    <dbReference type="NCBI Taxonomy" id="1408204"/>
    <lineage>
        <taxon>Bacteria</taxon>
        <taxon>Pseudomonadati</taxon>
        <taxon>Elusimicrobiota</taxon>
        <taxon>Endomicrobiia</taxon>
        <taxon>Endomicrobiales</taxon>
        <taxon>Endomicrobiaceae</taxon>
        <taxon>Candidatus Endomicrobiellum</taxon>
    </lineage>
</organism>
<dbReference type="SUPFAM" id="SSF51998">
    <property type="entry name" value="PFL-like glycyl radical enzymes"/>
    <property type="match status" value="1"/>
</dbReference>
<dbReference type="EMBL" id="LNVX01000746">
    <property type="protein sequence ID" value="OEG69375.1"/>
    <property type="molecule type" value="Genomic_DNA"/>
</dbReference>
<evidence type="ECO:0000256" key="5">
    <source>
        <dbReference type="ARBA" id="ARBA00022741"/>
    </source>
</evidence>
<dbReference type="SUPFAM" id="SSF48168">
    <property type="entry name" value="R1 subunit of ribonucleotide reductase, N-terminal domain"/>
    <property type="match status" value="1"/>
</dbReference>
<evidence type="ECO:0000256" key="3">
    <source>
        <dbReference type="ARBA" id="ARBA00022628"/>
    </source>
</evidence>
<keyword evidence="16" id="KW-1185">Reference proteome</keyword>
<dbReference type="Proteomes" id="UP000095237">
    <property type="component" value="Unassembled WGS sequence"/>
</dbReference>
<comment type="similarity">
    <text evidence="2 12">Belongs to the ribonucleoside diphosphate reductase class-2 family.</text>
</comment>
<evidence type="ECO:0000256" key="11">
    <source>
        <dbReference type="ARBA" id="ARBA00047754"/>
    </source>
</evidence>
<dbReference type="InterPro" id="IPR013344">
    <property type="entry name" value="RNR_NrdJ/NrdZ"/>
</dbReference>
<evidence type="ECO:0000256" key="8">
    <source>
        <dbReference type="ARBA" id="ARBA00023116"/>
    </source>
</evidence>
<dbReference type="GO" id="GO:0031419">
    <property type="term" value="F:cobalamin binding"/>
    <property type="evidence" value="ECO:0007669"/>
    <property type="project" value="UniProtKB-KW"/>
</dbReference>
<dbReference type="FunFam" id="3.20.70.20:FF:000018">
    <property type="entry name" value="Vitamin B12-dependent ribonucleotide reductase"/>
    <property type="match status" value="1"/>
</dbReference>
<dbReference type="Gene3D" id="3.20.70.20">
    <property type="match status" value="1"/>
</dbReference>
<comment type="cofactor">
    <cofactor evidence="1 12">
        <name>adenosylcob(III)alamin</name>
        <dbReference type="ChEBI" id="CHEBI:18408"/>
    </cofactor>
</comment>
<name>A0A1E5IG59_ENDTX</name>
<comment type="caution">
    <text evidence="15">The sequence shown here is derived from an EMBL/GenBank/DDBJ whole genome shotgun (WGS) entry which is preliminary data.</text>
</comment>
<evidence type="ECO:0000256" key="12">
    <source>
        <dbReference type="RuleBase" id="RU364064"/>
    </source>
</evidence>
<evidence type="ECO:0000256" key="2">
    <source>
        <dbReference type="ARBA" id="ARBA00007405"/>
    </source>
</evidence>
<keyword evidence="8" id="KW-0215">Deoxyribonucleotide synthesis</keyword>
<keyword evidence="6" id="KW-0067">ATP-binding</keyword>
<evidence type="ECO:0000256" key="6">
    <source>
        <dbReference type="ARBA" id="ARBA00022840"/>
    </source>
</evidence>
<dbReference type="InterPro" id="IPR050862">
    <property type="entry name" value="RdRp_reductase_class-2"/>
</dbReference>
<evidence type="ECO:0000313" key="16">
    <source>
        <dbReference type="Proteomes" id="UP000095237"/>
    </source>
</evidence>
<feature type="non-terminal residue" evidence="15">
    <location>
        <position position="552"/>
    </location>
</feature>
<dbReference type="CDD" id="cd02888">
    <property type="entry name" value="RNR_II_dimer"/>
    <property type="match status" value="1"/>
</dbReference>
<dbReference type="EC" id="1.17.4.1" evidence="12"/>
<feature type="domain" description="Ribonucleotide reductase large subunit C-terminal" evidence="14">
    <location>
        <begin position="100"/>
        <end position="415"/>
    </location>
</feature>
<comment type="catalytic activity">
    <reaction evidence="11 12">
        <text>a 2'-deoxyribonucleoside 5'-diphosphate + [thioredoxin]-disulfide + H2O = a ribonucleoside 5'-diphosphate + [thioredoxin]-dithiol</text>
        <dbReference type="Rhea" id="RHEA:23252"/>
        <dbReference type="Rhea" id="RHEA-COMP:10698"/>
        <dbReference type="Rhea" id="RHEA-COMP:10700"/>
        <dbReference type="ChEBI" id="CHEBI:15377"/>
        <dbReference type="ChEBI" id="CHEBI:29950"/>
        <dbReference type="ChEBI" id="CHEBI:50058"/>
        <dbReference type="ChEBI" id="CHEBI:57930"/>
        <dbReference type="ChEBI" id="CHEBI:73316"/>
        <dbReference type="EC" id="1.17.4.1"/>
    </reaction>
</comment>
<sequence length="552" mass="61786">MLRDKKEELISENKVNLRKNALTILKKRYLKKDEDGDVIESPEDLFYRVAENIAQADKIYDKDMDITILIREFYLTMSSFDFLPNSPTLMNAGRHLQQLSACFVLPIDDSMDSIFETLKNTALIHKSGGGTGFSFSKLRPKKDVVKSTSGVSSGPISFMQVFNTATEAIKQGGTRRGANMGMLRVDHPDILDFIICKDKDDSLNNFNISVAITKEFMDALEKGEYYNLYNPRNGVVTGRLNANEVFDKIVEQAWKNGEPGIVFIDRMNHKNPTPAAGSIESTNPCGEQPLLPYESCNLGSINLGHFVKNNGVNWEKLEKTVKTAVHFLDNVIDINNYPIQKIGEITRSNRKIGLGVMGWADLLLYLGIPYGSSDSLMLAEELMGFIQSKSRKASEELAFKRGPFPNFKQSIYAKESSIRNATTTTIAPTGTIGIIASASSGIEPIFALVYTRTRCLDNEDMYEVNSYFEKLAKENGFYSPELIGKISERGSIRGLKEIPEKIKKIFVTSHDITPEDHIKMQAAFQKFTDNAISKTVNFPNSATKEDVKKAYI</sequence>
<dbReference type="GO" id="GO:0009263">
    <property type="term" value="P:deoxyribonucleotide biosynthetic process"/>
    <property type="evidence" value="ECO:0007669"/>
    <property type="project" value="UniProtKB-KW"/>
</dbReference>
<accession>A0A1E5IG59</accession>
<dbReference type="Pfam" id="PF02867">
    <property type="entry name" value="Ribonuc_red_lgC"/>
    <property type="match status" value="1"/>
</dbReference>
<reference evidence="15 16" key="1">
    <citation type="submission" date="2015-11" db="EMBL/GenBank/DDBJ databases">
        <title>Evidence for parallel genomic evolution in an endosymbiosis of termite gut flagellates.</title>
        <authorList>
            <person name="Zheng H."/>
        </authorList>
    </citation>
    <scope>NUCLEOTIDE SEQUENCE [LARGE SCALE GENOMIC DNA]</scope>
    <source>
        <strain evidence="15 16">CET450</strain>
    </source>
</reference>
<evidence type="ECO:0000259" key="13">
    <source>
        <dbReference type="Pfam" id="PF00317"/>
    </source>
</evidence>
<keyword evidence="3 12" id="KW-0846">Cobalamin</keyword>
<keyword evidence="4 12" id="KW-0237">DNA synthesis</keyword>
<dbReference type="InterPro" id="IPR008926">
    <property type="entry name" value="RNR_R1-su_N"/>
</dbReference>
<evidence type="ECO:0000313" key="15">
    <source>
        <dbReference type="EMBL" id="OEG69375.1"/>
    </source>
</evidence>
<comment type="function">
    <text evidence="12">Catalyzes the reduction of ribonucleotides to deoxyribonucleotides. May function to provide a pool of deoxyribonucleotide precursors for DNA repair during oxygen limitation and/or for immediate growth after restoration of oxygen.</text>
</comment>
<dbReference type="Pfam" id="PF00317">
    <property type="entry name" value="Ribonuc_red_lgN"/>
    <property type="match status" value="1"/>
</dbReference>
<keyword evidence="10 12" id="KW-0170">Cobalt</keyword>
<dbReference type="UniPathway" id="UPA00326"/>
<keyword evidence="9" id="KW-1015">Disulfide bond</keyword>
<feature type="domain" description="Ribonucleotide reductase large subunit N-terminal" evidence="13">
    <location>
        <begin position="18"/>
        <end position="96"/>
    </location>
</feature>
<dbReference type="NCBIfam" id="TIGR02504">
    <property type="entry name" value="NrdJ_Z"/>
    <property type="match status" value="1"/>
</dbReference>
<evidence type="ECO:0000256" key="7">
    <source>
        <dbReference type="ARBA" id="ARBA00023002"/>
    </source>
</evidence>
<dbReference type="PRINTS" id="PR01183">
    <property type="entry name" value="RIBORDTASEM1"/>
</dbReference>
<evidence type="ECO:0000259" key="14">
    <source>
        <dbReference type="Pfam" id="PF02867"/>
    </source>
</evidence>